<sequence length="75" mass="8728">MMCALAAMAPEEAGKRRESSTEEIKGRQRRTREINGGKVEEERERRKARGKANVERLRGQTRKTERRGKSQIEEE</sequence>
<keyword evidence="3" id="KW-1185">Reference proteome</keyword>
<dbReference type="Proteomes" id="UP001279734">
    <property type="component" value="Unassembled WGS sequence"/>
</dbReference>
<proteinExistence type="predicted"/>
<reference evidence="2" key="1">
    <citation type="submission" date="2023-05" db="EMBL/GenBank/DDBJ databases">
        <title>Nepenthes gracilis genome sequencing.</title>
        <authorList>
            <person name="Fukushima K."/>
        </authorList>
    </citation>
    <scope>NUCLEOTIDE SEQUENCE</scope>
    <source>
        <strain evidence="2">SING2019-196</strain>
    </source>
</reference>
<dbReference type="EMBL" id="BSYO01000008">
    <property type="protein sequence ID" value="GMH08851.1"/>
    <property type="molecule type" value="Genomic_DNA"/>
</dbReference>
<accession>A0AAD3XLN3</accession>
<dbReference type="AlphaFoldDB" id="A0AAD3XLN3"/>
<feature type="compositionally biased region" description="Basic and acidic residues" evidence="1">
    <location>
        <begin position="12"/>
        <end position="45"/>
    </location>
</feature>
<comment type="caution">
    <text evidence="2">The sequence shown here is derived from an EMBL/GenBank/DDBJ whole genome shotgun (WGS) entry which is preliminary data.</text>
</comment>
<evidence type="ECO:0000313" key="3">
    <source>
        <dbReference type="Proteomes" id="UP001279734"/>
    </source>
</evidence>
<protein>
    <submittedName>
        <fullName evidence="2">Uncharacterized protein</fullName>
    </submittedName>
</protein>
<organism evidence="2 3">
    <name type="scientific">Nepenthes gracilis</name>
    <name type="common">Slender pitcher plant</name>
    <dbReference type="NCBI Taxonomy" id="150966"/>
    <lineage>
        <taxon>Eukaryota</taxon>
        <taxon>Viridiplantae</taxon>
        <taxon>Streptophyta</taxon>
        <taxon>Embryophyta</taxon>
        <taxon>Tracheophyta</taxon>
        <taxon>Spermatophyta</taxon>
        <taxon>Magnoliopsida</taxon>
        <taxon>eudicotyledons</taxon>
        <taxon>Gunneridae</taxon>
        <taxon>Pentapetalae</taxon>
        <taxon>Caryophyllales</taxon>
        <taxon>Nepenthaceae</taxon>
        <taxon>Nepenthes</taxon>
    </lineage>
</organism>
<name>A0AAD3XLN3_NEPGR</name>
<evidence type="ECO:0000313" key="2">
    <source>
        <dbReference type="EMBL" id="GMH08851.1"/>
    </source>
</evidence>
<evidence type="ECO:0000256" key="1">
    <source>
        <dbReference type="SAM" id="MobiDB-lite"/>
    </source>
</evidence>
<feature type="region of interest" description="Disordered" evidence="1">
    <location>
        <begin position="1"/>
        <end position="75"/>
    </location>
</feature>
<gene>
    <name evidence="2" type="ORF">Nepgr_010691</name>
</gene>